<dbReference type="SUPFAM" id="SSF53098">
    <property type="entry name" value="Ribonuclease H-like"/>
    <property type="match status" value="1"/>
</dbReference>
<gene>
    <name evidence="2" type="ORF">EA71_01290</name>
</gene>
<evidence type="ECO:0000313" key="2">
    <source>
        <dbReference type="EMBL" id="RCA10538.1"/>
    </source>
</evidence>
<dbReference type="PANTHER" id="PTHR47723">
    <property type="entry name" value="OS05G0353850 PROTEIN"/>
    <property type="match status" value="1"/>
</dbReference>
<name>A0A367CDK4_9ENTE</name>
<dbReference type="RefSeq" id="WP_113845538.1">
    <property type="nucleotide sequence ID" value="NZ_LEPB01000004.1"/>
</dbReference>
<dbReference type="InterPro" id="IPR002156">
    <property type="entry name" value="RNaseH_domain"/>
</dbReference>
<dbReference type="InterPro" id="IPR053151">
    <property type="entry name" value="RNase_H-like"/>
</dbReference>
<evidence type="ECO:0000313" key="3">
    <source>
        <dbReference type="Proteomes" id="UP000252797"/>
    </source>
</evidence>
<dbReference type="GO" id="GO:0004523">
    <property type="term" value="F:RNA-DNA hybrid ribonuclease activity"/>
    <property type="evidence" value="ECO:0007669"/>
    <property type="project" value="InterPro"/>
</dbReference>
<dbReference type="Proteomes" id="UP000252797">
    <property type="component" value="Unassembled WGS sequence"/>
</dbReference>
<proteinExistence type="predicted"/>
<dbReference type="AlphaFoldDB" id="A0A367CDK4"/>
<dbReference type="CDD" id="cd09279">
    <property type="entry name" value="RNase_HI_like"/>
    <property type="match status" value="1"/>
</dbReference>
<dbReference type="PANTHER" id="PTHR47723:SF19">
    <property type="entry name" value="POLYNUCLEOTIDYL TRANSFERASE, RIBONUCLEASE H-LIKE SUPERFAMILY PROTEIN"/>
    <property type="match status" value="1"/>
</dbReference>
<accession>A0A367CDK4</accession>
<dbReference type="InterPro" id="IPR036397">
    <property type="entry name" value="RNaseH_sf"/>
</dbReference>
<dbReference type="STRING" id="53345.LIU_07745"/>
<reference evidence="2 3" key="1">
    <citation type="submission" date="2015-06" db="EMBL/GenBank/DDBJ databases">
        <title>The Genome Sequence of Enterococcus durans 4EA1.</title>
        <authorList>
            <consortium name="The Broad Institute Genomics Platform"/>
            <consortium name="The Broad Institute Genome Sequencing Center for Infectious Disease"/>
            <person name="Earl A.M."/>
            <person name="Van Tyne D."/>
            <person name="Lebreton F."/>
            <person name="Saavedra J.T."/>
            <person name="Gilmore M.S."/>
            <person name="Manson Mcguire A."/>
            <person name="Clock S."/>
            <person name="Crupain M."/>
            <person name="Rangan U."/>
            <person name="Young S."/>
            <person name="Abouelleil A."/>
            <person name="Cao P."/>
            <person name="Chapman S.B."/>
            <person name="Griggs A."/>
            <person name="Priest M."/>
            <person name="Shea T."/>
            <person name="Wortman J."/>
            <person name="Nusbaum C."/>
            <person name="Birren B."/>
        </authorList>
    </citation>
    <scope>NUCLEOTIDE SEQUENCE [LARGE SCALE GENOMIC DNA]</scope>
    <source>
        <strain evidence="2 3">4EA1</strain>
    </source>
</reference>
<feature type="domain" description="RNase H type-1" evidence="1">
    <location>
        <begin position="1"/>
        <end position="128"/>
    </location>
</feature>
<sequence length="144" mass="16077">MIKVYMDASTKGNPGPSGGGILIVHENRQEQLKVPLSEGSNHQAEFEVFLKTLKILKEKGLTKETILCYSDSKVLVSTIDKDHTSNQNFISYFQAIQTLLSEFTLLILQWIPESKNKGADHLARQALQALLDKEAGTEVFNSEK</sequence>
<dbReference type="EMBL" id="LEPB01000004">
    <property type="protein sequence ID" value="RCA10538.1"/>
    <property type="molecule type" value="Genomic_DNA"/>
</dbReference>
<organism evidence="2 3">
    <name type="scientific">Enterococcus durans</name>
    <dbReference type="NCBI Taxonomy" id="53345"/>
    <lineage>
        <taxon>Bacteria</taxon>
        <taxon>Bacillati</taxon>
        <taxon>Bacillota</taxon>
        <taxon>Bacilli</taxon>
        <taxon>Lactobacillales</taxon>
        <taxon>Enterococcaceae</taxon>
        <taxon>Enterococcus</taxon>
    </lineage>
</organism>
<dbReference type="Pfam" id="PF00075">
    <property type="entry name" value="RNase_H"/>
    <property type="match status" value="1"/>
</dbReference>
<dbReference type="InterPro" id="IPR012337">
    <property type="entry name" value="RNaseH-like_sf"/>
</dbReference>
<evidence type="ECO:0000259" key="1">
    <source>
        <dbReference type="PROSITE" id="PS50879"/>
    </source>
</evidence>
<dbReference type="GO" id="GO:0003676">
    <property type="term" value="F:nucleic acid binding"/>
    <property type="evidence" value="ECO:0007669"/>
    <property type="project" value="InterPro"/>
</dbReference>
<protein>
    <submittedName>
        <fullName evidence="2">Ribonuclease HI</fullName>
    </submittedName>
</protein>
<dbReference type="Gene3D" id="3.30.420.10">
    <property type="entry name" value="Ribonuclease H-like superfamily/Ribonuclease H"/>
    <property type="match status" value="1"/>
</dbReference>
<dbReference type="PROSITE" id="PS50879">
    <property type="entry name" value="RNASE_H_1"/>
    <property type="match status" value="1"/>
</dbReference>
<comment type="caution">
    <text evidence="2">The sequence shown here is derived from an EMBL/GenBank/DDBJ whole genome shotgun (WGS) entry which is preliminary data.</text>
</comment>